<sequence length="280" mass="28929">MRSALYVPGNRPALFDKALAGPADVVLLDLEDSVPAGEKVRARELVSAWLAPLPATSRGRIWVRVNSGDDADLCAVAGAGPAAVCLAKTESAEQVRAAAGVLSDHEPAPGVVGICPLLESAAAVLAAREIAAAPRVLRLQLGEADLCADIGMAPGPDGAELLAIRTHLVLVSGAAGLEPPPAPVSTDFRDLAALRESTEALARLGFRGRTCIHPAQLPVVNAVFTPSAEELTRARDLVARFEAGAGGVVLDADGRMVDLAVVRRAQRLLAEAGDRSLFAQ</sequence>
<dbReference type="RefSeq" id="WP_310407343.1">
    <property type="nucleotide sequence ID" value="NZ_JAVDWW010000012.1"/>
</dbReference>
<dbReference type="Pfam" id="PF03328">
    <property type="entry name" value="HpcH_HpaI"/>
    <property type="match status" value="1"/>
</dbReference>
<feature type="domain" description="HpcH/HpaI aldolase/citrate lyase" evidence="4">
    <location>
        <begin position="2"/>
        <end position="214"/>
    </location>
</feature>
<keyword evidence="2" id="KW-0479">Metal-binding</keyword>
<name>A0ABU1XPC8_9NOCA</name>
<evidence type="ECO:0000313" key="6">
    <source>
        <dbReference type="Proteomes" id="UP001251217"/>
    </source>
</evidence>
<comment type="caution">
    <text evidence="5">The sequence shown here is derived from an EMBL/GenBank/DDBJ whole genome shotgun (WGS) entry which is preliminary data.</text>
</comment>
<evidence type="ECO:0000256" key="2">
    <source>
        <dbReference type="ARBA" id="ARBA00022723"/>
    </source>
</evidence>
<dbReference type="Gene3D" id="3.20.20.60">
    <property type="entry name" value="Phosphoenolpyruvate-binding domains"/>
    <property type="match status" value="1"/>
</dbReference>
<reference evidence="5 6" key="1">
    <citation type="submission" date="2023-07" db="EMBL/GenBank/DDBJ databases">
        <title>Sorghum-associated microbial communities from plants grown in Nebraska, USA.</title>
        <authorList>
            <person name="Schachtman D."/>
        </authorList>
    </citation>
    <scope>NUCLEOTIDE SEQUENCE [LARGE SCALE GENOMIC DNA]</scope>
    <source>
        <strain evidence="5 6">4272</strain>
    </source>
</reference>
<organism evidence="5 6">
    <name type="scientific">Nocardia kruczakiae</name>
    <dbReference type="NCBI Taxonomy" id="261477"/>
    <lineage>
        <taxon>Bacteria</taxon>
        <taxon>Bacillati</taxon>
        <taxon>Actinomycetota</taxon>
        <taxon>Actinomycetes</taxon>
        <taxon>Mycobacteriales</taxon>
        <taxon>Nocardiaceae</taxon>
        <taxon>Nocardia</taxon>
    </lineage>
</organism>
<keyword evidence="5" id="KW-0456">Lyase</keyword>
<evidence type="ECO:0000256" key="1">
    <source>
        <dbReference type="ARBA" id="ARBA00001946"/>
    </source>
</evidence>
<accession>A0ABU1XPC8</accession>
<keyword evidence="6" id="KW-1185">Reference proteome</keyword>
<evidence type="ECO:0000313" key="5">
    <source>
        <dbReference type="EMBL" id="MDR7172403.1"/>
    </source>
</evidence>
<evidence type="ECO:0000259" key="4">
    <source>
        <dbReference type="Pfam" id="PF03328"/>
    </source>
</evidence>
<dbReference type="PIRSF" id="PIRSF015582">
    <property type="entry name" value="Cit_lyase_B"/>
    <property type="match status" value="1"/>
</dbReference>
<dbReference type="GO" id="GO:0008816">
    <property type="term" value="F:citryl-CoA lyase activity"/>
    <property type="evidence" value="ECO:0007669"/>
    <property type="project" value="UniProtKB-EC"/>
</dbReference>
<dbReference type="Proteomes" id="UP001251217">
    <property type="component" value="Unassembled WGS sequence"/>
</dbReference>
<dbReference type="SUPFAM" id="SSF51621">
    <property type="entry name" value="Phosphoenolpyruvate/pyruvate domain"/>
    <property type="match status" value="1"/>
</dbReference>
<dbReference type="PANTHER" id="PTHR32308:SF10">
    <property type="entry name" value="CITRATE LYASE SUBUNIT BETA"/>
    <property type="match status" value="1"/>
</dbReference>
<dbReference type="PANTHER" id="PTHR32308">
    <property type="entry name" value="LYASE BETA SUBUNIT, PUTATIVE (AFU_ORTHOLOGUE AFUA_4G13030)-RELATED"/>
    <property type="match status" value="1"/>
</dbReference>
<proteinExistence type="predicted"/>
<keyword evidence="3" id="KW-0460">Magnesium</keyword>
<dbReference type="InterPro" id="IPR011206">
    <property type="entry name" value="Citrate_lyase_beta/mcl1/mcl2"/>
</dbReference>
<protein>
    <submittedName>
        <fullName evidence="5">Citrate lyase subunit beta/citryl-CoA lyase</fullName>
        <ecNumber evidence="5">4.1.3.34</ecNumber>
    </submittedName>
</protein>
<dbReference type="EMBL" id="JAVDWW010000012">
    <property type="protein sequence ID" value="MDR7172403.1"/>
    <property type="molecule type" value="Genomic_DNA"/>
</dbReference>
<dbReference type="InterPro" id="IPR015813">
    <property type="entry name" value="Pyrv/PenolPyrv_kinase-like_dom"/>
</dbReference>
<gene>
    <name evidence="5" type="ORF">J2W56_006164</name>
</gene>
<evidence type="ECO:0000256" key="3">
    <source>
        <dbReference type="ARBA" id="ARBA00022842"/>
    </source>
</evidence>
<dbReference type="InterPro" id="IPR005000">
    <property type="entry name" value="Aldolase/citrate-lyase_domain"/>
</dbReference>
<dbReference type="InterPro" id="IPR040442">
    <property type="entry name" value="Pyrv_kinase-like_dom_sf"/>
</dbReference>
<comment type="cofactor">
    <cofactor evidence="1">
        <name>Mg(2+)</name>
        <dbReference type="ChEBI" id="CHEBI:18420"/>
    </cofactor>
</comment>
<dbReference type="EC" id="4.1.3.34" evidence="5"/>